<dbReference type="SMART" id="SM00228">
    <property type="entry name" value="PDZ"/>
    <property type="match status" value="1"/>
</dbReference>
<dbReference type="InterPro" id="IPR036366">
    <property type="entry name" value="PGBDSf"/>
</dbReference>
<keyword evidence="6" id="KW-1133">Transmembrane helix</keyword>
<dbReference type="InterPro" id="IPR029045">
    <property type="entry name" value="ClpP/crotonase-like_dom_sf"/>
</dbReference>
<dbReference type="GO" id="GO:0007165">
    <property type="term" value="P:signal transduction"/>
    <property type="evidence" value="ECO:0007669"/>
    <property type="project" value="TreeGrafter"/>
</dbReference>
<dbReference type="GO" id="GO:0030288">
    <property type="term" value="C:outer membrane-bounded periplasmic space"/>
    <property type="evidence" value="ECO:0007669"/>
    <property type="project" value="TreeGrafter"/>
</dbReference>
<dbReference type="Gene3D" id="3.90.226.10">
    <property type="entry name" value="2-enoyl-CoA Hydratase, Chain A, domain 1"/>
    <property type="match status" value="1"/>
</dbReference>
<dbReference type="SUPFAM" id="SSF50156">
    <property type="entry name" value="PDZ domain-like"/>
    <property type="match status" value="1"/>
</dbReference>
<keyword evidence="3 5" id="KW-0378">Hydrolase</keyword>
<dbReference type="Pfam" id="PF22694">
    <property type="entry name" value="CtpB_N-like"/>
    <property type="match status" value="1"/>
</dbReference>
<evidence type="ECO:0000256" key="4">
    <source>
        <dbReference type="ARBA" id="ARBA00022825"/>
    </source>
</evidence>
<dbReference type="PANTHER" id="PTHR32060">
    <property type="entry name" value="TAIL-SPECIFIC PROTEASE"/>
    <property type="match status" value="1"/>
</dbReference>
<reference evidence="8 9" key="1">
    <citation type="submission" date="2019-03" db="EMBL/GenBank/DDBJ databases">
        <title>Genomic Encyclopedia of Type Strains, Phase IV (KMG-IV): sequencing the most valuable type-strain genomes for metagenomic binning, comparative biology and taxonomic classification.</title>
        <authorList>
            <person name="Goeker M."/>
        </authorList>
    </citation>
    <scope>NUCLEOTIDE SEQUENCE [LARGE SCALE GENOMIC DNA]</scope>
    <source>
        <strain evidence="8 9">DSM 29481</strain>
    </source>
</reference>
<dbReference type="SUPFAM" id="SSF52096">
    <property type="entry name" value="ClpP/crotonase"/>
    <property type="match status" value="1"/>
</dbReference>
<dbReference type="Proteomes" id="UP000295773">
    <property type="component" value="Unassembled WGS sequence"/>
</dbReference>
<dbReference type="SMART" id="SM00245">
    <property type="entry name" value="TSPc"/>
    <property type="match status" value="1"/>
</dbReference>
<dbReference type="GO" id="GO:0004175">
    <property type="term" value="F:endopeptidase activity"/>
    <property type="evidence" value="ECO:0007669"/>
    <property type="project" value="TreeGrafter"/>
</dbReference>
<dbReference type="Pfam" id="PF03572">
    <property type="entry name" value="Peptidase_S41"/>
    <property type="match status" value="1"/>
</dbReference>
<dbReference type="InterPro" id="IPR004447">
    <property type="entry name" value="Peptidase_S41A"/>
</dbReference>
<keyword evidence="6" id="KW-0812">Transmembrane</keyword>
<evidence type="ECO:0000313" key="8">
    <source>
        <dbReference type="EMBL" id="TCU54546.1"/>
    </source>
</evidence>
<keyword evidence="9" id="KW-1185">Reference proteome</keyword>
<evidence type="ECO:0000256" key="3">
    <source>
        <dbReference type="ARBA" id="ARBA00022801"/>
    </source>
</evidence>
<accession>A0A4R3T235</accession>
<feature type="domain" description="PDZ" evidence="7">
    <location>
        <begin position="115"/>
        <end position="184"/>
    </location>
</feature>
<dbReference type="Pfam" id="PF17820">
    <property type="entry name" value="PDZ_6"/>
    <property type="match status" value="1"/>
</dbReference>
<dbReference type="Gene3D" id="1.10.101.10">
    <property type="entry name" value="PGBD-like superfamily/PGBD"/>
    <property type="match status" value="1"/>
</dbReference>
<dbReference type="AlphaFoldDB" id="A0A4R3T235"/>
<dbReference type="InterPro" id="IPR036034">
    <property type="entry name" value="PDZ_sf"/>
</dbReference>
<evidence type="ECO:0000256" key="5">
    <source>
        <dbReference type="RuleBase" id="RU004404"/>
    </source>
</evidence>
<dbReference type="PANTHER" id="PTHR32060:SF30">
    <property type="entry name" value="CARBOXY-TERMINAL PROCESSING PROTEASE CTPA"/>
    <property type="match status" value="1"/>
</dbReference>
<dbReference type="InterPro" id="IPR001478">
    <property type="entry name" value="PDZ"/>
</dbReference>
<feature type="transmembrane region" description="Helical" evidence="6">
    <location>
        <begin position="32"/>
        <end position="52"/>
    </location>
</feature>
<dbReference type="InterPro" id="IPR041489">
    <property type="entry name" value="PDZ_6"/>
</dbReference>
<gene>
    <name evidence="8" type="ORF">EDD61_12423</name>
</gene>
<dbReference type="InterPro" id="IPR002477">
    <property type="entry name" value="Peptidoglycan-bd-like"/>
</dbReference>
<keyword evidence="6" id="KW-0472">Membrane</keyword>
<comment type="similarity">
    <text evidence="1 5">Belongs to the peptidase S41A family.</text>
</comment>
<dbReference type="CDD" id="cd07560">
    <property type="entry name" value="Peptidase_S41_CPP"/>
    <property type="match status" value="1"/>
</dbReference>
<protein>
    <submittedName>
        <fullName evidence="8">Carboxyl-terminal processing protease</fullName>
    </submittedName>
</protein>
<organism evidence="8 9">
    <name type="scientific">Longicatena caecimuris</name>
    <dbReference type="NCBI Taxonomy" id="1796635"/>
    <lineage>
        <taxon>Bacteria</taxon>
        <taxon>Bacillati</taxon>
        <taxon>Bacillota</taxon>
        <taxon>Erysipelotrichia</taxon>
        <taxon>Erysipelotrichales</taxon>
        <taxon>Erysipelotrichaceae</taxon>
        <taxon>Longicatena</taxon>
    </lineage>
</organism>
<dbReference type="SUPFAM" id="SSF47090">
    <property type="entry name" value="PGBD-like"/>
    <property type="match status" value="1"/>
</dbReference>
<name>A0A4R3T235_9FIRM</name>
<comment type="caution">
    <text evidence="8">The sequence shown here is derived from an EMBL/GenBank/DDBJ whole genome shotgun (WGS) entry which is preliminary data.</text>
</comment>
<evidence type="ECO:0000259" key="7">
    <source>
        <dbReference type="PROSITE" id="PS50106"/>
    </source>
</evidence>
<dbReference type="Pfam" id="PF01471">
    <property type="entry name" value="PG_binding_1"/>
    <property type="match status" value="1"/>
</dbReference>
<evidence type="ECO:0000256" key="2">
    <source>
        <dbReference type="ARBA" id="ARBA00022670"/>
    </source>
</evidence>
<keyword evidence="4 5" id="KW-0720">Serine protease</keyword>
<evidence type="ECO:0000256" key="1">
    <source>
        <dbReference type="ARBA" id="ARBA00009179"/>
    </source>
</evidence>
<evidence type="ECO:0000313" key="9">
    <source>
        <dbReference type="Proteomes" id="UP000295773"/>
    </source>
</evidence>
<dbReference type="GO" id="GO:0006508">
    <property type="term" value="P:proteolysis"/>
    <property type="evidence" value="ECO:0007669"/>
    <property type="project" value="UniProtKB-KW"/>
</dbReference>
<dbReference type="NCBIfam" id="TIGR00225">
    <property type="entry name" value="prc"/>
    <property type="match status" value="1"/>
</dbReference>
<evidence type="ECO:0000256" key="6">
    <source>
        <dbReference type="SAM" id="Phobius"/>
    </source>
</evidence>
<dbReference type="EMBL" id="SMBP01000024">
    <property type="protein sequence ID" value="TCU54546.1"/>
    <property type="molecule type" value="Genomic_DNA"/>
</dbReference>
<dbReference type="PROSITE" id="PS50106">
    <property type="entry name" value="PDZ"/>
    <property type="match status" value="1"/>
</dbReference>
<dbReference type="InterPro" id="IPR055210">
    <property type="entry name" value="CtpA/B_N"/>
</dbReference>
<dbReference type="GO" id="GO:0008236">
    <property type="term" value="F:serine-type peptidase activity"/>
    <property type="evidence" value="ECO:0007669"/>
    <property type="project" value="UniProtKB-KW"/>
</dbReference>
<keyword evidence="2 5" id="KW-0645">Protease</keyword>
<proteinExistence type="inferred from homology"/>
<sequence>MMSEKKVVRYKLVRHKWPDEIEAEKKQRKRRIGIIALCVIFFFSGYGLNRFLSRSDVTNDKTFAKLSEVYTIMKNKFYFGKDKEDFNEQLINGAIKGMVDAGGDQHTMYLNNEQSESFTSSMEGSVVGIGVTMYALDDNTFIISDIIKDSPAEKAGLHAGDQIYAVDGKVLKNTSTEEVAKKVKGESGTKVKLEIIRSGKHIEKTITRKKVNGTVFSEIKGDTAKIELTTFAETSGDEFGRHLEDIKKAKVKHLIIDLRDNSGGYLKAALQIASYLMQDDQVIFKEDDHDGNITEYKTLNGYEHYTFDKLLILVNGGTASASEALTAALKEQAQAIVIGEKTYGKGTVQIPLPFKDGSMLKYTTGEWITPKGNKLNKVGITPDIKVAQEAAYVTGMPQLDKEEFAFDTVNEAASPVQIYLKFLGYAVDRTDAYFSYTSAKALTQYQKDHELKADGKIREEVCRSLVSDCLRKWRSDPYKYDLQLKKAMEIANEK</sequence>
<dbReference type="Gene3D" id="2.30.42.10">
    <property type="match status" value="1"/>
</dbReference>
<dbReference type="CDD" id="cd06782">
    <property type="entry name" value="cpPDZ_CPP-like"/>
    <property type="match status" value="1"/>
</dbReference>
<dbReference type="InterPro" id="IPR005151">
    <property type="entry name" value="Tail-specific_protease"/>
</dbReference>
<dbReference type="Gene3D" id="3.30.750.44">
    <property type="match status" value="1"/>
</dbReference>
<dbReference type="InterPro" id="IPR036365">
    <property type="entry name" value="PGBD-like_sf"/>
</dbReference>